<dbReference type="InterPro" id="IPR000620">
    <property type="entry name" value="EamA_dom"/>
</dbReference>
<evidence type="ECO:0000259" key="8">
    <source>
        <dbReference type="Pfam" id="PF00892"/>
    </source>
</evidence>
<evidence type="ECO:0000256" key="3">
    <source>
        <dbReference type="ARBA" id="ARBA00022475"/>
    </source>
</evidence>
<feature type="transmembrane region" description="Helical" evidence="7">
    <location>
        <begin position="12"/>
        <end position="31"/>
    </location>
</feature>
<keyword evidence="5 7" id="KW-1133">Transmembrane helix</keyword>
<reference evidence="9 10" key="1">
    <citation type="journal article" date="2018" name="Appl. Environ. Microbiol.">
        <title>Antimicrobial susceptibility testing and tentative epidemiological cut-off values of five Bacillus species relevant for use as animal feed additives or for plant protection.</title>
        <authorList>
            <person name="Agerso Y."/>
            <person name="Stuer-Lauridsen B."/>
            <person name="Bjerre K."/>
            <person name="Jensen M.G."/>
            <person name="Johansen E."/>
            <person name="Bennedsen M."/>
            <person name="Brockmann E."/>
            <person name="Nielsen B."/>
        </authorList>
    </citation>
    <scope>NUCLEOTIDE SEQUENCE [LARGE SCALE GENOMIC DNA]</scope>
    <source>
        <strain evidence="9 10">CHCC20162</strain>
    </source>
</reference>
<feature type="transmembrane region" description="Helical" evidence="7">
    <location>
        <begin position="183"/>
        <end position="202"/>
    </location>
</feature>
<dbReference type="EMBL" id="PQWM01000029">
    <property type="protein sequence ID" value="RDZ11259.1"/>
    <property type="molecule type" value="Genomic_DNA"/>
</dbReference>
<dbReference type="PANTHER" id="PTHR32322">
    <property type="entry name" value="INNER MEMBRANE TRANSPORTER"/>
    <property type="match status" value="1"/>
</dbReference>
<evidence type="ECO:0000256" key="2">
    <source>
        <dbReference type="ARBA" id="ARBA00007362"/>
    </source>
</evidence>
<feature type="transmembrane region" description="Helical" evidence="7">
    <location>
        <begin position="68"/>
        <end position="88"/>
    </location>
</feature>
<dbReference type="RefSeq" id="WP_116077359.1">
    <property type="nucleotide sequence ID" value="NZ_CP187630.1"/>
</dbReference>
<dbReference type="Gene3D" id="1.10.3730.20">
    <property type="match status" value="1"/>
</dbReference>
<dbReference type="InterPro" id="IPR050638">
    <property type="entry name" value="AA-Vitamin_Transporters"/>
</dbReference>
<evidence type="ECO:0000256" key="7">
    <source>
        <dbReference type="SAM" id="Phobius"/>
    </source>
</evidence>
<comment type="caution">
    <text evidence="9">The sequence shown here is derived from an EMBL/GenBank/DDBJ whole genome shotgun (WGS) entry which is preliminary data.</text>
</comment>
<feature type="transmembrane region" description="Helical" evidence="7">
    <location>
        <begin position="271"/>
        <end position="290"/>
    </location>
</feature>
<keyword evidence="3" id="KW-1003">Cell membrane</keyword>
<feature type="domain" description="EamA" evidence="8">
    <location>
        <begin position="12"/>
        <end position="142"/>
    </location>
</feature>
<evidence type="ECO:0000256" key="4">
    <source>
        <dbReference type="ARBA" id="ARBA00022692"/>
    </source>
</evidence>
<name>A0A3D8WXH8_PRIMG</name>
<evidence type="ECO:0000256" key="6">
    <source>
        <dbReference type="ARBA" id="ARBA00023136"/>
    </source>
</evidence>
<dbReference type="InterPro" id="IPR037185">
    <property type="entry name" value="EmrE-like"/>
</dbReference>
<feature type="domain" description="EamA" evidence="8">
    <location>
        <begin position="154"/>
        <end position="287"/>
    </location>
</feature>
<evidence type="ECO:0000256" key="5">
    <source>
        <dbReference type="ARBA" id="ARBA00022989"/>
    </source>
</evidence>
<evidence type="ECO:0000313" key="10">
    <source>
        <dbReference type="Proteomes" id="UP000256519"/>
    </source>
</evidence>
<evidence type="ECO:0000313" key="9">
    <source>
        <dbReference type="EMBL" id="RDZ11259.1"/>
    </source>
</evidence>
<dbReference type="Proteomes" id="UP000256519">
    <property type="component" value="Unassembled WGS sequence"/>
</dbReference>
<dbReference type="GO" id="GO:0005886">
    <property type="term" value="C:plasma membrane"/>
    <property type="evidence" value="ECO:0007669"/>
    <property type="project" value="UniProtKB-SubCell"/>
</dbReference>
<feature type="transmembrane region" description="Helical" evidence="7">
    <location>
        <begin position="126"/>
        <end position="146"/>
    </location>
</feature>
<gene>
    <name evidence="9" type="ORF">C3744_23200</name>
</gene>
<comment type="similarity">
    <text evidence="2">Belongs to the EamA transporter family.</text>
</comment>
<keyword evidence="6 7" id="KW-0472">Membrane</keyword>
<accession>A0A3D8WXH8</accession>
<feature type="transmembrane region" description="Helical" evidence="7">
    <location>
        <begin position="100"/>
        <end position="119"/>
    </location>
</feature>
<proteinExistence type="inferred from homology"/>
<sequence length="308" mass="33880">MNKSTLPLPPPVFLLIGVLAVSFSSILIKWSQAPASILGMYRLLFTVLLFLPFLPWRKMKILFKNSTVKEWLMLAVSGVFLGLHFLFWMESFSHTTVASAMILTALEPVFVVIGAYFLFKEKTSKVGIISILIAVSGSVIIASGDIGVSKTALYGDLLSILGTVAVSVHMLAGQELCRKMPSIIYSFAVFLIGGLVLFVYNICTNVSLTQYDTKDWWIFLLLALIPNIFGHALFNWLLKYVGATTISMAILGEPIGAIILAYFLLGEMTTVSQLVGGMIVMISVMIFLKYKAAEPEKVMALQEKSNIS</sequence>
<dbReference type="AlphaFoldDB" id="A0A3D8WXH8"/>
<feature type="transmembrane region" description="Helical" evidence="7">
    <location>
        <begin position="37"/>
        <end position="56"/>
    </location>
</feature>
<dbReference type="Pfam" id="PF00892">
    <property type="entry name" value="EamA"/>
    <property type="match status" value="2"/>
</dbReference>
<feature type="transmembrane region" description="Helical" evidence="7">
    <location>
        <begin position="245"/>
        <end position="265"/>
    </location>
</feature>
<dbReference type="SUPFAM" id="SSF103481">
    <property type="entry name" value="Multidrug resistance efflux transporter EmrE"/>
    <property type="match status" value="2"/>
</dbReference>
<evidence type="ECO:0000256" key="1">
    <source>
        <dbReference type="ARBA" id="ARBA00004651"/>
    </source>
</evidence>
<keyword evidence="4 7" id="KW-0812">Transmembrane</keyword>
<comment type="subcellular location">
    <subcellularLocation>
        <location evidence="1">Cell membrane</location>
        <topology evidence="1">Multi-pass membrane protein</topology>
    </subcellularLocation>
</comment>
<organism evidence="9 10">
    <name type="scientific">Priestia megaterium</name>
    <name type="common">Bacillus megaterium</name>
    <dbReference type="NCBI Taxonomy" id="1404"/>
    <lineage>
        <taxon>Bacteria</taxon>
        <taxon>Bacillati</taxon>
        <taxon>Bacillota</taxon>
        <taxon>Bacilli</taxon>
        <taxon>Bacillales</taxon>
        <taxon>Bacillaceae</taxon>
        <taxon>Priestia</taxon>
    </lineage>
</organism>
<dbReference type="PANTHER" id="PTHR32322:SF18">
    <property type="entry name" value="S-ADENOSYLMETHIONINE_S-ADENOSYLHOMOCYSTEINE TRANSPORTER"/>
    <property type="match status" value="1"/>
</dbReference>
<feature type="transmembrane region" description="Helical" evidence="7">
    <location>
        <begin position="217"/>
        <end position="238"/>
    </location>
</feature>
<feature type="transmembrane region" description="Helical" evidence="7">
    <location>
        <begin position="152"/>
        <end position="171"/>
    </location>
</feature>
<protein>
    <submittedName>
        <fullName evidence="9">EamA family transporter</fullName>
    </submittedName>
</protein>